<reference evidence="3 4" key="1">
    <citation type="journal article" date="2015" name="Genome Announc.">
        <title>Expanding the biotechnology potential of lactobacilli through comparative genomics of 213 strains and associated genera.</title>
        <authorList>
            <person name="Sun Z."/>
            <person name="Harris H.M."/>
            <person name="McCann A."/>
            <person name="Guo C."/>
            <person name="Argimon S."/>
            <person name="Zhang W."/>
            <person name="Yang X."/>
            <person name="Jeffery I.B."/>
            <person name="Cooney J.C."/>
            <person name="Kagawa T.F."/>
            <person name="Liu W."/>
            <person name="Song Y."/>
            <person name="Salvetti E."/>
            <person name="Wrobel A."/>
            <person name="Rasinkangas P."/>
            <person name="Parkhill J."/>
            <person name="Rea M.C."/>
            <person name="O'Sullivan O."/>
            <person name="Ritari J."/>
            <person name="Douillard F.P."/>
            <person name="Paul Ross R."/>
            <person name="Yang R."/>
            <person name="Briner A.E."/>
            <person name="Felis G.E."/>
            <person name="de Vos W.M."/>
            <person name="Barrangou R."/>
            <person name="Klaenhammer T.R."/>
            <person name="Caufield P.W."/>
            <person name="Cui Y."/>
            <person name="Zhang H."/>
            <person name="O'Toole P.W."/>
        </authorList>
    </citation>
    <scope>NUCLEOTIDE SEQUENCE [LARGE SCALE GENOMIC DNA]</scope>
    <source>
        <strain evidence="3 4">DSM 20587</strain>
    </source>
</reference>
<name>A0A8E1RIM5_LENKE</name>
<evidence type="ECO:0000256" key="1">
    <source>
        <dbReference type="SAM" id="MobiDB-lite"/>
    </source>
</evidence>
<dbReference type="AlphaFoldDB" id="A0A8E1RIM5"/>
<proteinExistence type="predicted"/>
<feature type="chain" id="PRO_5034127247" description="WxL domain-containing protein" evidence="2">
    <location>
        <begin position="37"/>
        <end position="117"/>
    </location>
</feature>
<evidence type="ECO:0000256" key="2">
    <source>
        <dbReference type="SAM" id="SignalP"/>
    </source>
</evidence>
<feature type="region of interest" description="Disordered" evidence="1">
    <location>
        <begin position="56"/>
        <end position="77"/>
    </location>
</feature>
<dbReference type="Proteomes" id="UP000051164">
    <property type="component" value="Unassembled WGS sequence"/>
</dbReference>
<feature type="signal peptide" evidence="2">
    <location>
        <begin position="1"/>
        <end position="36"/>
    </location>
</feature>
<protein>
    <recommendedName>
        <fullName evidence="5">WxL domain-containing protein</fullName>
    </recommendedName>
</protein>
<sequence length="117" mass="12414">MMKYSVFLGNLKKSVFAIVMILLSVVFLSGSLNAHAQAVNGSPTLSAVQNTLSQATTNPNKAVPNDPSLDSASSTKESGVILKNSTVQLDPAIFKDPKTENNFYPGDTINMLALIEA</sequence>
<dbReference type="EMBL" id="AYYV01000070">
    <property type="protein sequence ID" value="KRM50399.1"/>
    <property type="molecule type" value="Genomic_DNA"/>
</dbReference>
<evidence type="ECO:0000313" key="4">
    <source>
        <dbReference type="Proteomes" id="UP000051164"/>
    </source>
</evidence>
<keyword evidence="2" id="KW-0732">Signal</keyword>
<evidence type="ECO:0000313" key="3">
    <source>
        <dbReference type="EMBL" id="KRM50399.1"/>
    </source>
</evidence>
<comment type="caution">
    <text evidence="3">The sequence shown here is derived from an EMBL/GenBank/DDBJ whole genome shotgun (WGS) entry which is preliminary data.</text>
</comment>
<organism evidence="3 4">
    <name type="scientific">Lentilactobacillus kefiri DSM 20587 = JCM 5818</name>
    <dbReference type="NCBI Taxonomy" id="1423764"/>
    <lineage>
        <taxon>Bacteria</taxon>
        <taxon>Bacillati</taxon>
        <taxon>Bacillota</taxon>
        <taxon>Bacilli</taxon>
        <taxon>Lactobacillales</taxon>
        <taxon>Lactobacillaceae</taxon>
        <taxon>Lentilactobacillus</taxon>
    </lineage>
</organism>
<evidence type="ECO:0008006" key="5">
    <source>
        <dbReference type="Google" id="ProtNLM"/>
    </source>
</evidence>
<feature type="compositionally biased region" description="Polar residues" evidence="1">
    <location>
        <begin position="68"/>
        <end position="77"/>
    </location>
</feature>
<accession>A0A8E1RIM5</accession>
<gene>
    <name evidence="3" type="ORF">FC95_GL002036</name>
</gene>